<proteinExistence type="predicted"/>
<organism evidence="3 4">
    <name type="scientific">Flavihumibacter petaseus NBRC 106054</name>
    <dbReference type="NCBI Taxonomy" id="1220578"/>
    <lineage>
        <taxon>Bacteria</taxon>
        <taxon>Pseudomonadati</taxon>
        <taxon>Bacteroidota</taxon>
        <taxon>Chitinophagia</taxon>
        <taxon>Chitinophagales</taxon>
        <taxon>Chitinophagaceae</taxon>
        <taxon>Flavihumibacter</taxon>
    </lineage>
</organism>
<dbReference type="GO" id="GO:0000723">
    <property type="term" value="P:telomere maintenance"/>
    <property type="evidence" value="ECO:0007669"/>
    <property type="project" value="InterPro"/>
</dbReference>
<evidence type="ECO:0000259" key="2">
    <source>
        <dbReference type="SMART" id="SM00382"/>
    </source>
</evidence>
<sequence length="762" mass="84700">MKPDEINPAFDIAVRFVLHTKRNLFLTGKAGTGKTTFLKHILGRHEKKTVVVAPTGVAAINAGGVTLHTFFQLPMGAFAPGYELPDAGHILFNNQQTLLSNLRLNSTKRELMQEMELLVIDEVSMLRADTLDAIDCILRYVRRQPREPFGGVQVLFIGDLYQLPPVISDAEWESLKTYYNSPFFFDARVLKDTPLQVIELTRIYRQQEQLFIDLLNKVRNNSITAVELQQLNARCNIPRLPEAGATRPITLTTHNAIAESLNLKELNALPEMVKEYDAVITGEFSDKAYPAEQVLKLKVGAQVMITRNDKGEDRRYYNGKIGRIRAFREKGIEIEFPGSYDTLLLEKETWRNLRFRFNRVLNQVEEEELGTFTQYPVRLAWAITIHKSQGLTFESAEVDAGAAFAAGQVYVALSRLTRLDGLYLRRPIAANAISTDGRIVAYSNTFPDPESVASVLPEAEKWFIADKVFAAFRFETLAEQARLWITGEGDYKKYPVGEKATLPVLFSEQLNHLATVGRKTVTHLDTQFNLGQVQGFETMGERIYAAIGYFNPLLKNLLEQLYTEAKSVPDGKKGKQQKLVLVMWEELLLRRVSAMEQARKIADALVAAIPAAAILAMVEQSEAVKGVLSDENAGSASTKKSGSKKGTKKHVAGGNNDDPTGEKVPSAWMTLALFMGGKSMEDIATTRELALSTVAGHLVEAVEANKLSAADLVSVEKIVLIRQAITGSGAKSLKELKAVLSDEIEYYEIRAVLADKKISDSI</sequence>
<dbReference type="AlphaFoldDB" id="A0A0E9MY79"/>
<dbReference type="SMART" id="SM00382">
    <property type="entry name" value="AAA"/>
    <property type="match status" value="1"/>
</dbReference>
<gene>
    <name evidence="3" type="ORF">FPE01S_01_13810</name>
</gene>
<dbReference type="Proteomes" id="UP000033121">
    <property type="component" value="Unassembled WGS sequence"/>
</dbReference>
<comment type="caution">
    <text evidence="3">The sequence shown here is derived from an EMBL/GenBank/DDBJ whole genome shotgun (WGS) entry which is preliminary data.</text>
</comment>
<dbReference type="GO" id="GO:0003678">
    <property type="term" value="F:DNA helicase activity"/>
    <property type="evidence" value="ECO:0007669"/>
    <property type="project" value="InterPro"/>
</dbReference>
<dbReference type="Gene3D" id="2.30.30.940">
    <property type="match status" value="1"/>
</dbReference>
<dbReference type="Pfam" id="PF05970">
    <property type="entry name" value="PIF1"/>
    <property type="match status" value="1"/>
</dbReference>
<dbReference type="InterPro" id="IPR029491">
    <property type="entry name" value="Helicase_HTH"/>
</dbReference>
<dbReference type="Pfam" id="PF14493">
    <property type="entry name" value="HTH_40"/>
    <property type="match status" value="1"/>
</dbReference>
<dbReference type="STRING" id="1220578.FPE01S_01_13810"/>
<feature type="region of interest" description="Disordered" evidence="1">
    <location>
        <begin position="629"/>
        <end position="663"/>
    </location>
</feature>
<accession>A0A0E9MY79</accession>
<feature type="domain" description="AAA+ ATPase" evidence="2">
    <location>
        <begin position="20"/>
        <end position="205"/>
    </location>
</feature>
<dbReference type="InterPro" id="IPR051055">
    <property type="entry name" value="PIF1_helicase"/>
</dbReference>
<feature type="compositionally biased region" description="Basic residues" evidence="1">
    <location>
        <begin position="641"/>
        <end position="651"/>
    </location>
</feature>
<dbReference type="CDD" id="cd18809">
    <property type="entry name" value="SF1_C_RecD"/>
    <property type="match status" value="1"/>
</dbReference>
<evidence type="ECO:0000256" key="1">
    <source>
        <dbReference type="SAM" id="MobiDB-lite"/>
    </source>
</evidence>
<dbReference type="PANTHER" id="PTHR47642:SF7">
    <property type="entry name" value="ATP-DEPENDENT DNA HELICASE PIF1"/>
    <property type="match status" value="1"/>
</dbReference>
<dbReference type="EMBL" id="BBWV01000001">
    <property type="protein sequence ID" value="GAO42366.1"/>
    <property type="molecule type" value="Genomic_DNA"/>
</dbReference>
<dbReference type="InterPro" id="IPR003593">
    <property type="entry name" value="AAA+_ATPase"/>
</dbReference>
<dbReference type="Gene3D" id="3.40.50.300">
    <property type="entry name" value="P-loop containing nucleotide triphosphate hydrolases"/>
    <property type="match status" value="1"/>
</dbReference>
<dbReference type="PANTHER" id="PTHR47642">
    <property type="entry name" value="ATP-DEPENDENT DNA HELICASE"/>
    <property type="match status" value="1"/>
</dbReference>
<reference evidence="3 4" key="1">
    <citation type="submission" date="2015-04" db="EMBL/GenBank/DDBJ databases">
        <title>Whole genome shotgun sequence of Flavihumibacter petaseus NBRC 106054.</title>
        <authorList>
            <person name="Miyazawa S."/>
            <person name="Hosoyama A."/>
            <person name="Hashimoto M."/>
            <person name="Noguchi M."/>
            <person name="Tsuchikane K."/>
            <person name="Ohji S."/>
            <person name="Yamazoe A."/>
            <person name="Ichikawa N."/>
            <person name="Kimura A."/>
            <person name="Fujita N."/>
        </authorList>
    </citation>
    <scope>NUCLEOTIDE SEQUENCE [LARGE SCALE GENOMIC DNA]</scope>
    <source>
        <strain evidence="3 4">NBRC 106054</strain>
    </source>
</reference>
<dbReference type="InterPro" id="IPR027417">
    <property type="entry name" value="P-loop_NTPase"/>
</dbReference>
<dbReference type="OrthoDB" id="9763659at2"/>
<dbReference type="SUPFAM" id="SSF52540">
    <property type="entry name" value="P-loop containing nucleoside triphosphate hydrolases"/>
    <property type="match status" value="2"/>
</dbReference>
<dbReference type="GO" id="GO:0006281">
    <property type="term" value="P:DNA repair"/>
    <property type="evidence" value="ECO:0007669"/>
    <property type="project" value="InterPro"/>
</dbReference>
<protein>
    <submittedName>
        <fullName evidence="3">Putative ATPase</fullName>
    </submittedName>
</protein>
<evidence type="ECO:0000313" key="4">
    <source>
        <dbReference type="Proteomes" id="UP000033121"/>
    </source>
</evidence>
<name>A0A0E9MY79_9BACT</name>
<dbReference type="RefSeq" id="WP_046368071.1">
    <property type="nucleotide sequence ID" value="NZ_BBWV01000001.1"/>
</dbReference>
<evidence type="ECO:0000313" key="3">
    <source>
        <dbReference type="EMBL" id="GAO42366.1"/>
    </source>
</evidence>
<dbReference type="InterPro" id="IPR010285">
    <property type="entry name" value="DNA_helicase_pif1-like_DEAD"/>
</dbReference>
<keyword evidence="4" id="KW-1185">Reference proteome</keyword>
<dbReference type="FunFam" id="3.40.50.300:FF:001498">
    <property type="entry name" value="ATP-dependent DNA helicase"/>
    <property type="match status" value="1"/>
</dbReference>